<accession>A0ABV2NHY4</accession>
<reference evidence="1 2" key="1">
    <citation type="submission" date="2024-06" db="EMBL/GenBank/DDBJ databases">
        <title>Genomics of switchgrass bacterial isolates.</title>
        <authorList>
            <person name="Shade A."/>
        </authorList>
    </citation>
    <scope>NUCLEOTIDE SEQUENCE [LARGE SCALE GENOMIC DNA]</scope>
    <source>
        <strain evidence="1 2">PvP084</strain>
    </source>
</reference>
<gene>
    <name evidence="1" type="ORF">ABIC20_003434</name>
</gene>
<dbReference type="Proteomes" id="UP001549119">
    <property type="component" value="Unassembled WGS sequence"/>
</dbReference>
<evidence type="ECO:0000313" key="1">
    <source>
        <dbReference type="EMBL" id="MET3866125.1"/>
    </source>
</evidence>
<comment type="caution">
    <text evidence="1">The sequence shown here is derived from an EMBL/GenBank/DDBJ whole genome shotgun (WGS) entry which is preliminary data.</text>
</comment>
<sequence length="67" mass="7089">MDQAAVLARIISFVSAVGSVRAFARKAGLSEVHVRDVLQGRRTPGPRLLASVGVERRVTYVVVGGDA</sequence>
<protein>
    <submittedName>
        <fullName evidence="1">Lambda repressor-like predicted transcriptional regulator</fullName>
    </submittedName>
</protein>
<keyword evidence="2" id="KW-1185">Reference proteome</keyword>
<name>A0ABV2NHY4_9HYPH</name>
<organism evidence="1 2">
    <name type="scientific">Methylobacterium radiotolerans</name>
    <dbReference type="NCBI Taxonomy" id="31998"/>
    <lineage>
        <taxon>Bacteria</taxon>
        <taxon>Pseudomonadati</taxon>
        <taxon>Pseudomonadota</taxon>
        <taxon>Alphaproteobacteria</taxon>
        <taxon>Hyphomicrobiales</taxon>
        <taxon>Methylobacteriaceae</taxon>
        <taxon>Methylobacterium</taxon>
    </lineage>
</organism>
<dbReference type="RefSeq" id="WP_043074436.1">
    <property type="nucleotide sequence ID" value="NZ_JAZBNP010000001.1"/>
</dbReference>
<proteinExistence type="predicted"/>
<dbReference type="EMBL" id="JBEPNW010000002">
    <property type="protein sequence ID" value="MET3866125.1"/>
    <property type="molecule type" value="Genomic_DNA"/>
</dbReference>
<evidence type="ECO:0000313" key="2">
    <source>
        <dbReference type="Proteomes" id="UP001549119"/>
    </source>
</evidence>